<dbReference type="InterPro" id="IPR001254">
    <property type="entry name" value="Trypsin_dom"/>
</dbReference>
<dbReference type="PROSITE" id="PS50240">
    <property type="entry name" value="TRYPSIN_DOM"/>
    <property type="match status" value="1"/>
</dbReference>
<comment type="similarity">
    <text evidence="2">Belongs to the peptidase S1 family. CLIP subfamily.</text>
</comment>
<keyword evidence="1" id="KW-1015">Disulfide bond</keyword>
<reference evidence="4" key="1">
    <citation type="submission" date="2022-01" db="EMBL/GenBank/DDBJ databases">
        <title>Genome Sequence Resource for Two Populations of Ditylenchus destructor, the Migratory Endoparasitic Phytonematode.</title>
        <authorList>
            <person name="Zhang H."/>
            <person name="Lin R."/>
            <person name="Xie B."/>
        </authorList>
    </citation>
    <scope>NUCLEOTIDE SEQUENCE</scope>
    <source>
        <strain evidence="4">BazhouSP</strain>
    </source>
</reference>
<evidence type="ECO:0000256" key="1">
    <source>
        <dbReference type="ARBA" id="ARBA00023157"/>
    </source>
</evidence>
<dbReference type="GO" id="GO:0004252">
    <property type="term" value="F:serine-type endopeptidase activity"/>
    <property type="evidence" value="ECO:0007669"/>
    <property type="project" value="InterPro"/>
</dbReference>
<evidence type="ECO:0000256" key="2">
    <source>
        <dbReference type="ARBA" id="ARBA00024195"/>
    </source>
</evidence>
<accession>A0AAD4QZH7</accession>
<evidence type="ECO:0000259" key="3">
    <source>
        <dbReference type="PROSITE" id="PS50240"/>
    </source>
</evidence>
<proteinExistence type="inferred from homology"/>
<dbReference type="SMART" id="SM00020">
    <property type="entry name" value="Tryp_SPc"/>
    <property type="match status" value="1"/>
</dbReference>
<comment type="caution">
    <text evidence="4">The sequence shown here is derived from an EMBL/GenBank/DDBJ whole genome shotgun (WGS) entry which is preliminary data.</text>
</comment>
<dbReference type="InterPro" id="IPR009003">
    <property type="entry name" value="Peptidase_S1_PA"/>
</dbReference>
<evidence type="ECO:0000313" key="5">
    <source>
        <dbReference type="Proteomes" id="UP001201812"/>
    </source>
</evidence>
<dbReference type="Pfam" id="PF00089">
    <property type="entry name" value="Trypsin"/>
    <property type="match status" value="1"/>
</dbReference>
<sequence>MSSYAKTPLRCGISSIRPKIYWNVVVDAKPYSWPWEAAICATGKPFSSGNPDEDGNDSPCSYPFSGAIIGKRWILTMIYDEKMNSSNTFVKLGVYNRYSFDEEGMQIHRIKDIYFHPSPNPHDYMFVLYELEKSITFTKHIQPICLPAEDHVIKRDGVPAILTGWGVEGSAMTPAHAQLQQMHVATEVFNHTSWEDQYYLITTNDYRAEYEFVLTGNLVKQSKRWIVLKNGSKVKRKLWFLYGSLASGGFGYAMEGYARVRMYCDWIEDTTREEVRCI</sequence>
<dbReference type="Gene3D" id="2.40.10.10">
    <property type="entry name" value="Trypsin-like serine proteases"/>
    <property type="match status" value="1"/>
</dbReference>
<evidence type="ECO:0000313" key="4">
    <source>
        <dbReference type="EMBL" id="KAI1699893.1"/>
    </source>
</evidence>
<dbReference type="GO" id="GO:0006508">
    <property type="term" value="P:proteolysis"/>
    <property type="evidence" value="ECO:0007669"/>
    <property type="project" value="InterPro"/>
</dbReference>
<dbReference type="SUPFAM" id="SSF50494">
    <property type="entry name" value="Trypsin-like serine proteases"/>
    <property type="match status" value="1"/>
</dbReference>
<dbReference type="EMBL" id="JAKKPZ010000163">
    <property type="protein sequence ID" value="KAI1699893.1"/>
    <property type="molecule type" value="Genomic_DNA"/>
</dbReference>
<dbReference type="Proteomes" id="UP001201812">
    <property type="component" value="Unassembled WGS sequence"/>
</dbReference>
<name>A0AAD4QZH7_9BILA</name>
<organism evidence="4 5">
    <name type="scientific">Ditylenchus destructor</name>
    <dbReference type="NCBI Taxonomy" id="166010"/>
    <lineage>
        <taxon>Eukaryota</taxon>
        <taxon>Metazoa</taxon>
        <taxon>Ecdysozoa</taxon>
        <taxon>Nematoda</taxon>
        <taxon>Chromadorea</taxon>
        <taxon>Rhabditida</taxon>
        <taxon>Tylenchina</taxon>
        <taxon>Tylenchomorpha</taxon>
        <taxon>Sphaerularioidea</taxon>
        <taxon>Anguinidae</taxon>
        <taxon>Anguininae</taxon>
        <taxon>Ditylenchus</taxon>
    </lineage>
</organism>
<feature type="domain" description="Peptidase S1" evidence="3">
    <location>
        <begin position="20"/>
        <end position="272"/>
    </location>
</feature>
<dbReference type="AlphaFoldDB" id="A0AAD4QZH7"/>
<gene>
    <name evidence="4" type="ORF">DdX_17045</name>
</gene>
<dbReference type="InterPro" id="IPR051487">
    <property type="entry name" value="Ser/Thr_Proteases_Immune/Dev"/>
</dbReference>
<dbReference type="PANTHER" id="PTHR24256">
    <property type="entry name" value="TRYPTASE-RELATED"/>
    <property type="match status" value="1"/>
</dbReference>
<protein>
    <submittedName>
        <fullName evidence="4">Trypsin domain-containing protein</fullName>
    </submittedName>
</protein>
<dbReference type="InterPro" id="IPR043504">
    <property type="entry name" value="Peptidase_S1_PA_chymotrypsin"/>
</dbReference>
<keyword evidence="5" id="KW-1185">Reference proteome</keyword>